<protein>
    <recommendedName>
        <fullName evidence="5">Transmembrane protein</fullName>
    </recommendedName>
</protein>
<evidence type="ECO:0000313" key="3">
    <source>
        <dbReference type="EMBL" id="CAD8095535.1"/>
    </source>
</evidence>
<name>A0A8S1P040_PARPR</name>
<dbReference type="OMA" id="NTKITHQ"/>
<evidence type="ECO:0000256" key="2">
    <source>
        <dbReference type="SAM" id="SignalP"/>
    </source>
</evidence>
<proteinExistence type="predicted"/>
<gene>
    <name evidence="3" type="ORF">PPRIM_AZ9-3.1.T0990014</name>
</gene>
<evidence type="ECO:0000256" key="1">
    <source>
        <dbReference type="SAM" id="Coils"/>
    </source>
</evidence>
<organism evidence="3 4">
    <name type="scientific">Paramecium primaurelia</name>
    <dbReference type="NCBI Taxonomy" id="5886"/>
    <lineage>
        <taxon>Eukaryota</taxon>
        <taxon>Sar</taxon>
        <taxon>Alveolata</taxon>
        <taxon>Ciliophora</taxon>
        <taxon>Intramacronucleata</taxon>
        <taxon>Oligohymenophorea</taxon>
        <taxon>Peniculida</taxon>
        <taxon>Parameciidae</taxon>
        <taxon>Paramecium</taxon>
    </lineage>
</organism>
<accession>A0A8S1P040</accession>
<dbReference type="EMBL" id="CAJJDM010000102">
    <property type="protein sequence ID" value="CAD8095535.1"/>
    <property type="molecule type" value="Genomic_DNA"/>
</dbReference>
<keyword evidence="2" id="KW-0732">Signal</keyword>
<dbReference type="Proteomes" id="UP000688137">
    <property type="component" value="Unassembled WGS sequence"/>
</dbReference>
<keyword evidence="1" id="KW-0175">Coiled coil</keyword>
<feature type="coiled-coil region" evidence="1">
    <location>
        <begin position="116"/>
        <end position="143"/>
    </location>
</feature>
<feature type="chain" id="PRO_5035880641" description="Transmembrane protein" evidence="2">
    <location>
        <begin position="16"/>
        <end position="338"/>
    </location>
</feature>
<evidence type="ECO:0000313" key="4">
    <source>
        <dbReference type="Proteomes" id="UP000688137"/>
    </source>
</evidence>
<reference evidence="3" key="1">
    <citation type="submission" date="2021-01" db="EMBL/GenBank/DDBJ databases">
        <authorList>
            <consortium name="Genoscope - CEA"/>
            <person name="William W."/>
        </authorList>
    </citation>
    <scope>NUCLEOTIDE SEQUENCE</scope>
</reference>
<dbReference type="AlphaFoldDB" id="A0A8S1P040"/>
<sequence>MKYFFLIWFVYLTLGSSIVGKQASEQFFPLIMDWFKKQGQKIDQALAFSVLTQIIQQTEEELQQNTENSEFIKAFQQQILKYCKEKKDFEYDRIENIEQFIEDELKHNSNYFKIMIKDKEKMIDQDNKELEKVKKSIKDHTKLKDKLNDILELIQEIDISIQIGTAEKLYKTLEIIESKAVIGLFKQQSEEIQLYLTHVDQLFKNKNFEQDQFEIINLISMIKNILLDMKFNIQLKMQDDDIATFETMKFFENTKITHQIALDYFKDESNQFLGNLMKIWEQTFDTQNEIYKDNIQFCQIIEQLTQETNKIEDSLNSSPQFKKYSLKKTEIQFLKHQN</sequence>
<feature type="signal peptide" evidence="2">
    <location>
        <begin position="1"/>
        <end position="15"/>
    </location>
</feature>
<comment type="caution">
    <text evidence="3">The sequence shown here is derived from an EMBL/GenBank/DDBJ whole genome shotgun (WGS) entry which is preliminary data.</text>
</comment>
<keyword evidence="4" id="KW-1185">Reference proteome</keyword>
<evidence type="ECO:0008006" key="5">
    <source>
        <dbReference type="Google" id="ProtNLM"/>
    </source>
</evidence>